<feature type="domain" description="Major facilitator superfamily (MFS) profile" evidence="7">
    <location>
        <begin position="84"/>
        <end position="593"/>
    </location>
</feature>
<dbReference type="EMBL" id="JANVFT010000018">
    <property type="protein sequence ID" value="KAJ4497962.1"/>
    <property type="molecule type" value="Genomic_DNA"/>
</dbReference>
<evidence type="ECO:0000313" key="8">
    <source>
        <dbReference type="EMBL" id="KAJ4497962.1"/>
    </source>
</evidence>
<dbReference type="InterPro" id="IPR011701">
    <property type="entry name" value="MFS"/>
</dbReference>
<comment type="subcellular location">
    <subcellularLocation>
        <location evidence="1">Membrane</location>
        <topology evidence="1">Multi-pass membrane protein</topology>
    </subcellularLocation>
</comment>
<organism evidence="8 9">
    <name type="scientific">Lentinula lateritia</name>
    <dbReference type="NCBI Taxonomy" id="40482"/>
    <lineage>
        <taxon>Eukaryota</taxon>
        <taxon>Fungi</taxon>
        <taxon>Dikarya</taxon>
        <taxon>Basidiomycota</taxon>
        <taxon>Agaricomycotina</taxon>
        <taxon>Agaricomycetes</taxon>
        <taxon>Agaricomycetidae</taxon>
        <taxon>Agaricales</taxon>
        <taxon>Marasmiineae</taxon>
        <taxon>Omphalotaceae</taxon>
        <taxon>Lentinula</taxon>
    </lineage>
</organism>
<keyword evidence="4 6" id="KW-0472">Membrane</keyword>
<dbReference type="PANTHER" id="PTHR23501">
    <property type="entry name" value="MAJOR FACILITATOR SUPERFAMILY"/>
    <property type="match status" value="1"/>
</dbReference>
<dbReference type="Proteomes" id="UP001150217">
    <property type="component" value="Unassembled WGS sequence"/>
</dbReference>
<feature type="transmembrane region" description="Helical" evidence="6">
    <location>
        <begin position="426"/>
        <end position="449"/>
    </location>
</feature>
<feature type="compositionally biased region" description="Polar residues" evidence="5">
    <location>
        <begin position="1"/>
        <end position="11"/>
    </location>
</feature>
<dbReference type="Pfam" id="PF07690">
    <property type="entry name" value="MFS_1"/>
    <property type="match status" value="1"/>
</dbReference>
<evidence type="ECO:0000256" key="3">
    <source>
        <dbReference type="ARBA" id="ARBA00022989"/>
    </source>
</evidence>
<evidence type="ECO:0000313" key="9">
    <source>
        <dbReference type="Proteomes" id="UP001150217"/>
    </source>
</evidence>
<dbReference type="InterPro" id="IPR020846">
    <property type="entry name" value="MFS_dom"/>
</dbReference>
<keyword evidence="2 6" id="KW-0812">Transmembrane</keyword>
<feature type="transmembrane region" description="Helical" evidence="6">
    <location>
        <begin position="238"/>
        <end position="260"/>
    </location>
</feature>
<dbReference type="PANTHER" id="PTHR23501:SF189">
    <property type="entry name" value="DRUG TRANSPORTER, PUTATIVE (AFU_ORTHOLOGUE AFUA_4G03920)-RELATED"/>
    <property type="match status" value="1"/>
</dbReference>
<feature type="transmembrane region" description="Helical" evidence="6">
    <location>
        <begin position="272"/>
        <end position="295"/>
    </location>
</feature>
<evidence type="ECO:0000259" key="7">
    <source>
        <dbReference type="PROSITE" id="PS50850"/>
    </source>
</evidence>
<protein>
    <submittedName>
        <fullName evidence="8">Major facilitator superfamily domain-containing protein</fullName>
    </submittedName>
</protein>
<feature type="transmembrane region" description="Helical" evidence="6">
    <location>
        <begin position="118"/>
        <end position="137"/>
    </location>
</feature>
<name>A0ABQ8VNK9_9AGAR</name>
<evidence type="ECO:0000256" key="6">
    <source>
        <dbReference type="SAM" id="Phobius"/>
    </source>
</evidence>
<reference evidence="8" key="1">
    <citation type="submission" date="2022-08" db="EMBL/GenBank/DDBJ databases">
        <title>A Global Phylogenomic Analysis of the Shiitake Genus Lentinula.</title>
        <authorList>
            <consortium name="DOE Joint Genome Institute"/>
            <person name="Sierra-Patev S."/>
            <person name="Min B."/>
            <person name="Naranjo-Ortiz M."/>
            <person name="Looney B."/>
            <person name="Konkel Z."/>
            <person name="Slot J.C."/>
            <person name="Sakamoto Y."/>
            <person name="Steenwyk J.L."/>
            <person name="Rokas A."/>
            <person name="Carro J."/>
            <person name="Camarero S."/>
            <person name="Ferreira P."/>
            <person name="Molpeceres G."/>
            <person name="Ruiz-Duenas F.J."/>
            <person name="Serrano A."/>
            <person name="Henrissat B."/>
            <person name="Drula E."/>
            <person name="Hughes K.W."/>
            <person name="Mata J.L."/>
            <person name="Ishikawa N.K."/>
            <person name="Vargas-Isla R."/>
            <person name="Ushijima S."/>
            <person name="Smith C.A."/>
            <person name="Ahrendt S."/>
            <person name="Andreopoulos W."/>
            <person name="He G."/>
            <person name="Labutti K."/>
            <person name="Lipzen A."/>
            <person name="Ng V."/>
            <person name="Riley R."/>
            <person name="Sandor L."/>
            <person name="Barry K."/>
            <person name="Martinez A.T."/>
            <person name="Xiao Y."/>
            <person name="Gibbons J.G."/>
            <person name="Terashima K."/>
            <person name="Grigoriev I.V."/>
            <person name="Hibbett D.S."/>
        </authorList>
    </citation>
    <scope>NUCLEOTIDE SEQUENCE</scope>
    <source>
        <strain evidence="8">RHP3577 ss4</strain>
    </source>
</reference>
<keyword evidence="9" id="KW-1185">Reference proteome</keyword>
<comment type="caution">
    <text evidence="8">The sequence shown here is derived from an EMBL/GenBank/DDBJ whole genome shotgun (WGS) entry which is preliminary data.</text>
</comment>
<feature type="transmembrane region" description="Helical" evidence="6">
    <location>
        <begin position="208"/>
        <end position="232"/>
    </location>
</feature>
<dbReference type="Gene3D" id="1.20.1720.10">
    <property type="entry name" value="Multidrug resistance protein D"/>
    <property type="match status" value="1"/>
</dbReference>
<feature type="transmembrane region" description="Helical" evidence="6">
    <location>
        <begin position="307"/>
        <end position="326"/>
    </location>
</feature>
<dbReference type="Gene3D" id="1.20.1250.20">
    <property type="entry name" value="MFS general substrate transporter like domains"/>
    <property type="match status" value="1"/>
</dbReference>
<dbReference type="InterPro" id="IPR036259">
    <property type="entry name" value="MFS_trans_sf"/>
</dbReference>
<gene>
    <name evidence="8" type="ORF">C8R41DRAFT_758535</name>
</gene>
<feature type="region of interest" description="Disordered" evidence="5">
    <location>
        <begin position="1"/>
        <end position="47"/>
    </location>
</feature>
<evidence type="ECO:0000256" key="4">
    <source>
        <dbReference type="ARBA" id="ARBA00023136"/>
    </source>
</evidence>
<dbReference type="SUPFAM" id="SSF103473">
    <property type="entry name" value="MFS general substrate transporter"/>
    <property type="match status" value="1"/>
</dbReference>
<feature type="region of interest" description="Disordered" evidence="5">
    <location>
        <begin position="594"/>
        <end position="629"/>
    </location>
</feature>
<evidence type="ECO:0000256" key="5">
    <source>
        <dbReference type="SAM" id="MobiDB-lite"/>
    </source>
</evidence>
<keyword evidence="3 6" id="KW-1133">Transmembrane helix</keyword>
<feature type="transmembrane region" description="Helical" evidence="6">
    <location>
        <begin position="455"/>
        <end position="479"/>
    </location>
</feature>
<dbReference type="CDD" id="cd17502">
    <property type="entry name" value="MFS_Azr1_MDR_like"/>
    <property type="match status" value="1"/>
</dbReference>
<accession>A0ABQ8VNK9</accession>
<feature type="compositionally biased region" description="Basic and acidic residues" evidence="5">
    <location>
        <begin position="594"/>
        <end position="615"/>
    </location>
</feature>
<sequence length="649" mass="69798">MAPPGSSSPSTEFDHNKASSTTSPSESIEDIQTIHSTASRSVPKLSDEPNVQKKEYLHSLEEETSNIQLTDQTNLLPFRQIIIVYIALSSCVVVTALDSVIVATSLSTIANSFRAGSVISWVPSAYLLTSTAFQPLYGRFSDIFGRKSAMCLAMGLYMLGNLISGFTKGSIVQVIICRGVAGAGGGGIVGMMQIIVSDIITLRERGKYHGMIGAVVALGYTIGPIVGGLLAQKVSWRWCFWVTLPLSLVSSAVVVLVLPVKPVAGDIRKKLLLIDYVGSLLTLIGCALIMLPLIWGGVTFPWTHPVTLSLLSSGALVVLLFCLYEWKCAKLPIVPMYIFKHSTVSGVYICMFANGFVFFSSLYYIPQFFQAGLGYSPIRAGLFLIPLLVGQTAFSWVAGMLVSYTGRYRASCDFRGTTHRANARNLFQTIVYTGFAFIAISCGFISTITHNTSKATMVVLMLLVGCGSGLTLATTTVAVQASVERKDMSVVTAFRNFVRSLGAAFSLSVASSVVNNSLLASMIEISLSPSTITTILNDPSILARASSIGLPDEQALHVLEHGYEAGFKKFFIINASLGVMATIVSATMVKHKELSRDDDEKLKSEAKAGLKKQEENQDPEAGVQSSELVVKRDAEMGVADVRMVSRGEA</sequence>
<dbReference type="PROSITE" id="PS50850">
    <property type="entry name" value="MFS"/>
    <property type="match status" value="1"/>
</dbReference>
<feature type="transmembrane region" description="Helical" evidence="6">
    <location>
        <begin position="172"/>
        <end position="196"/>
    </location>
</feature>
<feature type="transmembrane region" description="Helical" evidence="6">
    <location>
        <begin position="82"/>
        <end position="106"/>
    </location>
</feature>
<feature type="transmembrane region" description="Helical" evidence="6">
    <location>
        <begin position="378"/>
        <end position="405"/>
    </location>
</feature>
<proteinExistence type="predicted"/>
<evidence type="ECO:0000256" key="1">
    <source>
        <dbReference type="ARBA" id="ARBA00004141"/>
    </source>
</evidence>
<feature type="transmembrane region" description="Helical" evidence="6">
    <location>
        <begin position="570"/>
        <end position="589"/>
    </location>
</feature>
<feature type="transmembrane region" description="Helical" evidence="6">
    <location>
        <begin position="149"/>
        <end position="166"/>
    </location>
</feature>
<feature type="transmembrane region" description="Helical" evidence="6">
    <location>
        <begin position="347"/>
        <end position="366"/>
    </location>
</feature>
<dbReference type="PRINTS" id="PR01036">
    <property type="entry name" value="TCRTETB"/>
</dbReference>
<evidence type="ECO:0000256" key="2">
    <source>
        <dbReference type="ARBA" id="ARBA00022692"/>
    </source>
</evidence>